<proteinExistence type="predicted"/>
<dbReference type="Proteomes" id="UP000789759">
    <property type="component" value="Unassembled WGS sequence"/>
</dbReference>
<name>A0A9N9KKA3_9GLOM</name>
<evidence type="ECO:0000256" key="1">
    <source>
        <dbReference type="SAM" id="MobiDB-lite"/>
    </source>
</evidence>
<keyword evidence="3" id="KW-1185">Reference proteome</keyword>
<comment type="caution">
    <text evidence="2">The sequence shown here is derived from an EMBL/GenBank/DDBJ whole genome shotgun (WGS) entry which is preliminary data.</text>
</comment>
<dbReference type="EMBL" id="CAJVQA010073796">
    <property type="protein sequence ID" value="CAG8834570.1"/>
    <property type="molecule type" value="Genomic_DNA"/>
</dbReference>
<feature type="non-terminal residue" evidence="2">
    <location>
        <position position="43"/>
    </location>
</feature>
<accession>A0A9N9KKA3</accession>
<feature type="region of interest" description="Disordered" evidence="1">
    <location>
        <begin position="1"/>
        <end position="43"/>
    </location>
</feature>
<sequence>MATTSPHNNNNDTENPLPVNNLSRKRSSYNLDNDTTSDTQRRK</sequence>
<evidence type="ECO:0000313" key="2">
    <source>
        <dbReference type="EMBL" id="CAG8834570.1"/>
    </source>
</evidence>
<gene>
    <name evidence="2" type="ORF">CPELLU_LOCUS21128</name>
</gene>
<protein>
    <submittedName>
        <fullName evidence="2">12846_t:CDS:1</fullName>
    </submittedName>
</protein>
<organism evidence="2 3">
    <name type="scientific">Cetraspora pellucida</name>
    <dbReference type="NCBI Taxonomy" id="1433469"/>
    <lineage>
        <taxon>Eukaryota</taxon>
        <taxon>Fungi</taxon>
        <taxon>Fungi incertae sedis</taxon>
        <taxon>Mucoromycota</taxon>
        <taxon>Glomeromycotina</taxon>
        <taxon>Glomeromycetes</taxon>
        <taxon>Diversisporales</taxon>
        <taxon>Gigasporaceae</taxon>
        <taxon>Cetraspora</taxon>
    </lineage>
</organism>
<dbReference type="AlphaFoldDB" id="A0A9N9KKA3"/>
<evidence type="ECO:0000313" key="3">
    <source>
        <dbReference type="Proteomes" id="UP000789759"/>
    </source>
</evidence>
<reference evidence="2" key="1">
    <citation type="submission" date="2021-06" db="EMBL/GenBank/DDBJ databases">
        <authorList>
            <person name="Kallberg Y."/>
            <person name="Tangrot J."/>
            <person name="Rosling A."/>
        </authorList>
    </citation>
    <scope>NUCLEOTIDE SEQUENCE</scope>
    <source>
        <strain evidence="2">FL966</strain>
    </source>
</reference>